<name>A0AAN6Z9B3_9PEZI</name>
<evidence type="ECO:0000313" key="3">
    <source>
        <dbReference type="EMBL" id="KAK4129862.1"/>
    </source>
</evidence>
<keyword evidence="2" id="KW-0732">Signal</keyword>
<dbReference type="AlphaFoldDB" id="A0AAN6Z9B3"/>
<keyword evidence="4" id="KW-1185">Reference proteome</keyword>
<reference evidence="3" key="1">
    <citation type="journal article" date="2023" name="Mol. Phylogenet. Evol.">
        <title>Genome-scale phylogeny and comparative genomics of the fungal order Sordariales.</title>
        <authorList>
            <person name="Hensen N."/>
            <person name="Bonometti L."/>
            <person name="Westerberg I."/>
            <person name="Brannstrom I.O."/>
            <person name="Guillou S."/>
            <person name="Cros-Aarteil S."/>
            <person name="Calhoun S."/>
            <person name="Haridas S."/>
            <person name="Kuo A."/>
            <person name="Mondo S."/>
            <person name="Pangilinan J."/>
            <person name="Riley R."/>
            <person name="LaButti K."/>
            <person name="Andreopoulos B."/>
            <person name="Lipzen A."/>
            <person name="Chen C."/>
            <person name="Yan M."/>
            <person name="Daum C."/>
            <person name="Ng V."/>
            <person name="Clum A."/>
            <person name="Steindorff A."/>
            <person name="Ohm R.A."/>
            <person name="Martin F."/>
            <person name="Silar P."/>
            <person name="Natvig D.O."/>
            <person name="Lalanne C."/>
            <person name="Gautier V."/>
            <person name="Ament-Velasquez S.L."/>
            <person name="Kruys A."/>
            <person name="Hutchinson M.I."/>
            <person name="Powell A.J."/>
            <person name="Barry K."/>
            <person name="Miller A.N."/>
            <person name="Grigoriev I.V."/>
            <person name="Debuchy R."/>
            <person name="Gladieux P."/>
            <person name="Hiltunen Thoren M."/>
            <person name="Johannesson H."/>
        </authorList>
    </citation>
    <scope>NUCLEOTIDE SEQUENCE</scope>
    <source>
        <strain evidence="3">CBS 123565</strain>
    </source>
</reference>
<feature type="region of interest" description="Disordered" evidence="1">
    <location>
        <begin position="377"/>
        <end position="410"/>
    </location>
</feature>
<feature type="compositionally biased region" description="Pro residues" evidence="1">
    <location>
        <begin position="98"/>
        <end position="109"/>
    </location>
</feature>
<dbReference type="Proteomes" id="UP001304895">
    <property type="component" value="Unassembled WGS sequence"/>
</dbReference>
<comment type="caution">
    <text evidence="3">The sequence shown here is derived from an EMBL/GenBank/DDBJ whole genome shotgun (WGS) entry which is preliminary data.</text>
</comment>
<feature type="region of interest" description="Disordered" evidence="1">
    <location>
        <begin position="39"/>
        <end position="160"/>
    </location>
</feature>
<organism evidence="3 4">
    <name type="scientific">Trichocladium antarcticum</name>
    <dbReference type="NCBI Taxonomy" id="1450529"/>
    <lineage>
        <taxon>Eukaryota</taxon>
        <taxon>Fungi</taxon>
        <taxon>Dikarya</taxon>
        <taxon>Ascomycota</taxon>
        <taxon>Pezizomycotina</taxon>
        <taxon>Sordariomycetes</taxon>
        <taxon>Sordariomycetidae</taxon>
        <taxon>Sordariales</taxon>
        <taxon>Chaetomiaceae</taxon>
        <taxon>Trichocladium</taxon>
    </lineage>
</organism>
<evidence type="ECO:0000256" key="2">
    <source>
        <dbReference type="SAM" id="SignalP"/>
    </source>
</evidence>
<feature type="compositionally biased region" description="Low complexity" evidence="1">
    <location>
        <begin position="110"/>
        <end position="160"/>
    </location>
</feature>
<dbReference type="EMBL" id="MU853452">
    <property type="protein sequence ID" value="KAK4129862.1"/>
    <property type="molecule type" value="Genomic_DNA"/>
</dbReference>
<feature type="compositionally biased region" description="Basic and acidic residues" evidence="1">
    <location>
        <begin position="385"/>
        <end position="410"/>
    </location>
</feature>
<feature type="signal peptide" evidence="2">
    <location>
        <begin position="1"/>
        <end position="15"/>
    </location>
</feature>
<evidence type="ECO:0000256" key="1">
    <source>
        <dbReference type="SAM" id="MobiDB-lite"/>
    </source>
</evidence>
<reference evidence="3" key="2">
    <citation type="submission" date="2023-05" db="EMBL/GenBank/DDBJ databases">
        <authorList>
            <consortium name="Lawrence Berkeley National Laboratory"/>
            <person name="Steindorff A."/>
            <person name="Hensen N."/>
            <person name="Bonometti L."/>
            <person name="Westerberg I."/>
            <person name="Brannstrom I.O."/>
            <person name="Guillou S."/>
            <person name="Cros-Aarteil S."/>
            <person name="Calhoun S."/>
            <person name="Haridas S."/>
            <person name="Kuo A."/>
            <person name="Mondo S."/>
            <person name="Pangilinan J."/>
            <person name="Riley R."/>
            <person name="Labutti K."/>
            <person name="Andreopoulos B."/>
            <person name="Lipzen A."/>
            <person name="Chen C."/>
            <person name="Yanf M."/>
            <person name="Daum C."/>
            <person name="Ng V."/>
            <person name="Clum A."/>
            <person name="Ohm R."/>
            <person name="Martin F."/>
            <person name="Silar P."/>
            <person name="Natvig D."/>
            <person name="Lalanne C."/>
            <person name="Gautier V."/>
            <person name="Ament-Velasquez S.L."/>
            <person name="Kruys A."/>
            <person name="Hutchinson M.I."/>
            <person name="Powell A.J."/>
            <person name="Barry K."/>
            <person name="Miller A.N."/>
            <person name="Grigoriev I.V."/>
            <person name="Debuchy R."/>
            <person name="Gladieux P."/>
            <person name="Thoren M.H."/>
            <person name="Johannesson H."/>
        </authorList>
    </citation>
    <scope>NUCLEOTIDE SEQUENCE</scope>
    <source>
        <strain evidence="3">CBS 123565</strain>
    </source>
</reference>
<evidence type="ECO:0000313" key="4">
    <source>
        <dbReference type="Proteomes" id="UP001304895"/>
    </source>
</evidence>
<feature type="chain" id="PRO_5042837209" evidence="2">
    <location>
        <begin position="16"/>
        <end position="456"/>
    </location>
</feature>
<proteinExistence type="predicted"/>
<feature type="compositionally biased region" description="Polar residues" evidence="1">
    <location>
        <begin position="62"/>
        <end position="71"/>
    </location>
</feature>
<gene>
    <name evidence="3" type="ORF">BT67DRAFT_493857</name>
</gene>
<protein>
    <submittedName>
        <fullName evidence="3">Uncharacterized protein</fullName>
    </submittedName>
</protein>
<feature type="compositionally biased region" description="Basic residues" evidence="1">
    <location>
        <begin position="81"/>
        <end position="93"/>
    </location>
</feature>
<sequence length="456" mass="50206">MWTIISTCWTGVGILFSPAPFPALLHSHHPPSCSSAKTPYLVGTASGPSEIRDKTCNDQRQQRGNTPTRQANPDHCPLRSTRSHPHPRCRRPPASRALPPPPPPPPGTAAPPASAAGPAPSPAPTSASPCGSSSPRPRCGTSSSASRTRRGAPPTAWAAPRWRGCAARRSRCWPTRRSTTGGCSLAMATAMATAMAAAAGETRFRRQNVRLPAPGRGFWSRLGCARRRRRGMHLVVGQHRRRRPRGLRRRRRWGLAATGRCGGRRHRGIPGPAWTWARNRPSARAGCRRSTFRPRCPVWVVLTWAKVRTRSRPTGIDGGDGCCVLRSTAPHNHRRRISLPLRTPLHAEHSSSWRRQSLGTVQRTGHVGSPGCLEIYQPRHTQPGTDKHIDQRLARRREGPAATDADPRLDSQARSYAVRIFTTGLRKQRARSPKTPLLKRCRQLKTTKDCSKKSKC</sequence>
<accession>A0AAN6Z9B3</accession>
<feature type="compositionally biased region" description="Basic and acidic residues" evidence="1">
    <location>
        <begin position="50"/>
        <end position="61"/>
    </location>
</feature>